<dbReference type="Proteomes" id="UP001211105">
    <property type="component" value="Unassembled WGS sequence"/>
</dbReference>
<sequence>MLPLCFERRTGNIHPFESKLHISEHRNFHDRGGAMKSIQVANAFILRHGSDIDITNLVLNKLVYFAQVESLRETGKPLFEDKIEAWPYGPVERNVYFTFQKYGRNRILKSEGETAKDEQALSVVDGTAKKYGFLTAFDLVRFSHRKNSAWKNVYREGENVEITNDAILASDDGLTFPKNTLASSLDEVNAKWRNTFRILRNA</sequence>
<proteinExistence type="predicted"/>
<evidence type="ECO:0000313" key="2">
    <source>
        <dbReference type="EMBL" id="MDB1161896.1"/>
    </source>
</evidence>
<dbReference type="RefSeq" id="WP_229027309.1">
    <property type="nucleotide sequence ID" value="NZ_JADMXZ010000002.1"/>
</dbReference>
<name>A0AAW5ZXD8_9BIFI</name>
<dbReference type="AlphaFoldDB" id="A0AAW5ZXD8"/>
<protein>
    <submittedName>
        <fullName evidence="2">DUF4065 domain-containing protein</fullName>
    </submittedName>
</protein>
<evidence type="ECO:0000313" key="3">
    <source>
        <dbReference type="Proteomes" id="UP001211105"/>
    </source>
</evidence>
<gene>
    <name evidence="2" type="ORF">PL707_06350</name>
</gene>
<dbReference type="EMBL" id="JAQKGX010000003">
    <property type="protein sequence ID" value="MDB1161896.1"/>
    <property type="molecule type" value="Genomic_DNA"/>
</dbReference>
<reference evidence="2" key="1">
    <citation type="submission" date="2023-01" db="EMBL/GenBank/DDBJ databases">
        <title>Human gut microbiome strain richness.</title>
        <authorList>
            <person name="Chen-Liaw A."/>
        </authorList>
    </citation>
    <scope>NUCLEOTIDE SEQUENCE</scope>
    <source>
        <strain evidence="2">BSD2780120875st1_E5_BSD2780120875b_170604</strain>
    </source>
</reference>
<accession>A0AAW5ZXD8</accession>
<feature type="domain" description="Antitoxin SocA-like Panacea" evidence="1">
    <location>
        <begin position="59"/>
        <end position="151"/>
    </location>
</feature>
<dbReference type="InterPro" id="IPR025272">
    <property type="entry name" value="SocA_Panacea"/>
</dbReference>
<comment type="caution">
    <text evidence="2">The sequence shown here is derived from an EMBL/GenBank/DDBJ whole genome shotgun (WGS) entry which is preliminary data.</text>
</comment>
<organism evidence="2 3">
    <name type="scientific">Bifidobacterium catenulatum</name>
    <dbReference type="NCBI Taxonomy" id="1686"/>
    <lineage>
        <taxon>Bacteria</taxon>
        <taxon>Bacillati</taxon>
        <taxon>Actinomycetota</taxon>
        <taxon>Actinomycetes</taxon>
        <taxon>Bifidobacteriales</taxon>
        <taxon>Bifidobacteriaceae</taxon>
        <taxon>Bifidobacterium</taxon>
    </lineage>
</organism>
<evidence type="ECO:0000259" key="1">
    <source>
        <dbReference type="Pfam" id="PF13274"/>
    </source>
</evidence>
<dbReference type="Pfam" id="PF13274">
    <property type="entry name" value="SocA_Panacea"/>
    <property type="match status" value="1"/>
</dbReference>